<comment type="caution">
    <text evidence="1">The sequence shown here is derived from an EMBL/GenBank/DDBJ whole genome shotgun (WGS) entry which is preliminary data.</text>
</comment>
<evidence type="ECO:0000313" key="1">
    <source>
        <dbReference type="EMBL" id="KAF8784345.1"/>
    </source>
</evidence>
<sequence>MEWQVHRTQEKAGRVGCPEMHAHQAAKALEEIRRVEALIFDACNSLPECYGEVKKFAYGVLTIFGSTYSYD</sequence>
<evidence type="ECO:0000313" key="2">
    <source>
        <dbReference type="Proteomes" id="UP000807504"/>
    </source>
</evidence>
<name>A0A8T0F1Y4_ARGBR</name>
<proteinExistence type="predicted"/>
<reference evidence="1" key="1">
    <citation type="journal article" date="2020" name="bioRxiv">
        <title>Chromosome-level reference genome of the European wasp spider Argiope bruennichi: a resource for studies on range expansion and evolutionary adaptation.</title>
        <authorList>
            <person name="Sheffer M.M."/>
            <person name="Hoppe A."/>
            <person name="Krehenwinkel H."/>
            <person name="Uhl G."/>
            <person name="Kuss A.W."/>
            <person name="Jensen L."/>
            <person name="Jensen C."/>
            <person name="Gillespie R.G."/>
            <person name="Hoff K.J."/>
            <person name="Prost S."/>
        </authorList>
    </citation>
    <scope>NUCLEOTIDE SEQUENCE</scope>
</reference>
<protein>
    <submittedName>
        <fullName evidence="1">Uncharacterized protein</fullName>
    </submittedName>
</protein>
<accession>A0A8T0F1Y4</accession>
<keyword evidence="2" id="KW-1185">Reference proteome</keyword>
<organism evidence="1 2">
    <name type="scientific">Argiope bruennichi</name>
    <name type="common">Wasp spider</name>
    <name type="synonym">Aranea bruennichi</name>
    <dbReference type="NCBI Taxonomy" id="94029"/>
    <lineage>
        <taxon>Eukaryota</taxon>
        <taxon>Metazoa</taxon>
        <taxon>Ecdysozoa</taxon>
        <taxon>Arthropoda</taxon>
        <taxon>Chelicerata</taxon>
        <taxon>Arachnida</taxon>
        <taxon>Araneae</taxon>
        <taxon>Araneomorphae</taxon>
        <taxon>Entelegynae</taxon>
        <taxon>Araneoidea</taxon>
        <taxon>Araneidae</taxon>
        <taxon>Argiope</taxon>
    </lineage>
</organism>
<reference evidence="1" key="2">
    <citation type="submission" date="2020-06" db="EMBL/GenBank/DDBJ databases">
        <authorList>
            <person name="Sheffer M."/>
        </authorList>
    </citation>
    <scope>NUCLEOTIDE SEQUENCE</scope>
</reference>
<dbReference type="Proteomes" id="UP000807504">
    <property type="component" value="Unassembled WGS sequence"/>
</dbReference>
<dbReference type="AlphaFoldDB" id="A0A8T0F1Y4"/>
<gene>
    <name evidence="1" type="ORF">HNY73_010033</name>
</gene>
<dbReference type="EMBL" id="JABXBU010000030">
    <property type="protein sequence ID" value="KAF8784345.1"/>
    <property type="molecule type" value="Genomic_DNA"/>
</dbReference>